<gene>
    <name evidence="1" type="ORF">FA13DRAFT_517010</name>
</gene>
<dbReference type="EMBL" id="QPFP01000218">
    <property type="protein sequence ID" value="TEB18887.1"/>
    <property type="molecule type" value="Genomic_DNA"/>
</dbReference>
<keyword evidence="2" id="KW-1185">Reference proteome</keyword>
<reference evidence="1 2" key="1">
    <citation type="journal article" date="2019" name="Nat. Ecol. Evol.">
        <title>Megaphylogeny resolves global patterns of mushroom evolution.</title>
        <authorList>
            <person name="Varga T."/>
            <person name="Krizsan K."/>
            <person name="Foldi C."/>
            <person name="Dima B."/>
            <person name="Sanchez-Garcia M."/>
            <person name="Sanchez-Ramirez S."/>
            <person name="Szollosi G.J."/>
            <person name="Szarkandi J.G."/>
            <person name="Papp V."/>
            <person name="Albert L."/>
            <person name="Andreopoulos W."/>
            <person name="Angelini C."/>
            <person name="Antonin V."/>
            <person name="Barry K.W."/>
            <person name="Bougher N.L."/>
            <person name="Buchanan P."/>
            <person name="Buyck B."/>
            <person name="Bense V."/>
            <person name="Catcheside P."/>
            <person name="Chovatia M."/>
            <person name="Cooper J."/>
            <person name="Damon W."/>
            <person name="Desjardin D."/>
            <person name="Finy P."/>
            <person name="Geml J."/>
            <person name="Haridas S."/>
            <person name="Hughes K."/>
            <person name="Justo A."/>
            <person name="Karasinski D."/>
            <person name="Kautmanova I."/>
            <person name="Kiss B."/>
            <person name="Kocsube S."/>
            <person name="Kotiranta H."/>
            <person name="LaButti K.M."/>
            <person name="Lechner B.E."/>
            <person name="Liimatainen K."/>
            <person name="Lipzen A."/>
            <person name="Lukacs Z."/>
            <person name="Mihaltcheva S."/>
            <person name="Morgado L.N."/>
            <person name="Niskanen T."/>
            <person name="Noordeloos M.E."/>
            <person name="Ohm R.A."/>
            <person name="Ortiz-Santana B."/>
            <person name="Ovrebo C."/>
            <person name="Racz N."/>
            <person name="Riley R."/>
            <person name="Savchenko A."/>
            <person name="Shiryaev A."/>
            <person name="Soop K."/>
            <person name="Spirin V."/>
            <person name="Szebenyi C."/>
            <person name="Tomsovsky M."/>
            <person name="Tulloss R.E."/>
            <person name="Uehling J."/>
            <person name="Grigoriev I.V."/>
            <person name="Vagvolgyi C."/>
            <person name="Papp T."/>
            <person name="Martin F.M."/>
            <person name="Miettinen O."/>
            <person name="Hibbett D.S."/>
            <person name="Nagy L.G."/>
        </authorList>
    </citation>
    <scope>NUCLEOTIDE SEQUENCE [LARGE SCALE GENOMIC DNA]</scope>
    <source>
        <strain evidence="1 2">FP101781</strain>
    </source>
</reference>
<sequence length="100" mass="10907">MGQARGRLASVHSSPSRLPCFSTGAKSQRLRVQIVSLLLGCILNRSDHTPAGDKVHPNVRCWTRRAGTHSLFFCFFEDSSGIKLGGLFTPSFNVGRSGLF</sequence>
<protein>
    <submittedName>
        <fullName evidence="1">Uncharacterized protein</fullName>
    </submittedName>
</protein>
<name>A0A4Y7SBZ1_COPMI</name>
<evidence type="ECO:0000313" key="1">
    <source>
        <dbReference type="EMBL" id="TEB18887.1"/>
    </source>
</evidence>
<accession>A0A4Y7SBZ1</accession>
<evidence type="ECO:0000313" key="2">
    <source>
        <dbReference type="Proteomes" id="UP000298030"/>
    </source>
</evidence>
<dbReference type="AlphaFoldDB" id="A0A4Y7SBZ1"/>
<organism evidence="1 2">
    <name type="scientific">Coprinellus micaceus</name>
    <name type="common">Glistening ink-cap mushroom</name>
    <name type="synonym">Coprinus micaceus</name>
    <dbReference type="NCBI Taxonomy" id="71717"/>
    <lineage>
        <taxon>Eukaryota</taxon>
        <taxon>Fungi</taxon>
        <taxon>Dikarya</taxon>
        <taxon>Basidiomycota</taxon>
        <taxon>Agaricomycotina</taxon>
        <taxon>Agaricomycetes</taxon>
        <taxon>Agaricomycetidae</taxon>
        <taxon>Agaricales</taxon>
        <taxon>Agaricineae</taxon>
        <taxon>Psathyrellaceae</taxon>
        <taxon>Coprinellus</taxon>
    </lineage>
</organism>
<comment type="caution">
    <text evidence="1">The sequence shown here is derived from an EMBL/GenBank/DDBJ whole genome shotgun (WGS) entry which is preliminary data.</text>
</comment>
<proteinExistence type="predicted"/>
<dbReference type="Proteomes" id="UP000298030">
    <property type="component" value="Unassembled WGS sequence"/>
</dbReference>